<dbReference type="CDD" id="cd00082">
    <property type="entry name" value="HisKA"/>
    <property type="match status" value="1"/>
</dbReference>
<dbReference type="SUPFAM" id="SSF55785">
    <property type="entry name" value="PYP-like sensor domain (PAS domain)"/>
    <property type="match status" value="1"/>
</dbReference>
<reference evidence="12 13" key="1">
    <citation type="submission" date="2022-12" db="EMBL/GenBank/DDBJ databases">
        <title>Metagenome assembled genome from gulf of manar.</title>
        <authorList>
            <person name="Kohli P."/>
            <person name="Pk S."/>
            <person name="Venkata Ramana C."/>
            <person name="Sasikala C."/>
        </authorList>
    </citation>
    <scope>NUCLEOTIDE SEQUENCE [LARGE SCALE GENOMIC DNA]</scope>
    <source>
        <strain evidence="12">JB008</strain>
    </source>
</reference>
<keyword evidence="8" id="KW-0902">Two-component regulatory system</keyword>
<dbReference type="InterPro" id="IPR000014">
    <property type="entry name" value="PAS"/>
</dbReference>
<evidence type="ECO:0000256" key="1">
    <source>
        <dbReference type="ARBA" id="ARBA00000085"/>
    </source>
</evidence>
<evidence type="ECO:0000256" key="6">
    <source>
        <dbReference type="ARBA" id="ARBA00022777"/>
    </source>
</evidence>
<keyword evidence="9" id="KW-0812">Transmembrane</keyword>
<dbReference type="EMBL" id="JAQQAL010000040">
    <property type="protein sequence ID" value="MDC7228130.1"/>
    <property type="molecule type" value="Genomic_DNA"/>
</dbReference>
<keyword evidence="7 12" id="KW-0067">ATP-binding</keyword>
<dbReference type="GO" id="GO:0006355">
    <property type="term" value="P:regulation of DNA-templated transcription"/>
    <property type="evidence" value="ECO:0007669"/>
    <property type="project" value="InterPro"/>
</dbReference>
<evidence type="ECO:0000256" key="9">
    <source>
        <dbReference type="SAM" id="Phobius"/>
    </source>
</evidence>
<dbReference type="GO" id="GO:0005524">
    <property type="term" value="F:ATP binding"/>
    <property type="evidence" value="ECO:0007669"/>
    <property type="project" value="UniProtKB-KW"/>
</dbReference>
<dbReference type="Gene3D" id="3.30.450.20">
    <property type="entry name" value="PAS domain"/>
    <property type="match status" value="1"/>
</dbReference>
<dbReference type="InterPro" id="IPR003594">
    <property type="entry name" value="HATPase_dom"/>
</dbReference>
<dbReference type="SUPFAM" id="SSF55874">
    <property type="entry name" value="ATPase domain of HSP90 chaperone/DNA topoisomerase II/histidine kinase"/>
    <property type="match status" value="1"/>
</dbReference>
<feature type="transmembrane region" description="Helical" evidence="9">
    <location>
        <begin position="203"/>
        <end position="225"/>
    </location>
</feature>
<dbReference type="EC" id="2.7.13.3" evidence="2"/>
<keyword evidence="9" id="KW-0472">Membrane</keyword>
<dbReference type="Pfam" id="PF02518">
    <property type="entry name" value="HATPase_c"/>
    <property type="match status" value="1"/>
</dbReference>
<feature type="domain" description="PAS" evidence="11">
    <location>
        <begin position="271"/>
        <end position="325"/>
    </location>
</feature>
<evidence type="ECO:0000256" key="5">
    <source>
        <dbReference type="ARBA" id="ARBA00022741"/>
    </source>
</evidence>
<comment type="catalytic activity">
    <reaction evidence="1">
        <text>ATP + protein L-histidine = ADP + protein N-phospho-L-histidine.</text>
        <dbReference type="EC" id="2.7.13.3"/>
    </reaction>
</comment>
<dbReference type="GO" id="GO:0000155">
    <property type="term" value="F:phosphorelay sensor kinase activity"/>
    <property type="evidence" value="ECO:0007669"/>
    <property type="project" value="InterPro"/>
</dbReference>
<evidence type="ECO:0000313" key="12">
    <source>
        <dbReference type="EMBL" id="MDC7228130.1"/>
    </source>
</evidence>
<feature type="domain" description="Histidine kinase" evidence="10">
    <location>
        <begin position="401"/>
        <end position="612"/>
    </location>
</feature>
<dbReference type="InterPro" id="IPR036097">
    <property type="entry name" value="HisK_dim/P_sf"/>
</dbReference>
<gene>
    <name evidence="12" type="ORF">PQJ61_15305</name>
</gene>
<dbReference type="InterPro" id="IPR013767">
    <property type="entry name" value="PAS_fold"/>
</dbReference>
<dbReference type="InterPro" id="IPR035965">
    <property type="entry name" value="PAS-like_dom_sf"/>
</dbReference>
<dbReference type="Gene3D" id="3.30.565.10">
    <property type="entry name" value="Histidine kinase-like ATPase, C-terminal domain"/>
    <property type="match status" value="1"/>
</dbReference>
<dbReference type="AlphaFoldDB" id="A0AAJ1IF49"/>
<evidence type="ECO:0000256" key="8">
    <source>
        <dbReference type="ARBA" id="ARBA00023012"/>
    </source>
</evidence>
<evidence type="ECO:0000313" key="13">
    <source>
        <dbReference type="Proteomes" id="UP001221217"/>
    </source>
</evidence>
<keyword evidence="4" id="KW-0808">Transferase</keyword>
<dbReference type="SUPFAM" id="SSF47384">
    <property type="entry name" value="Homodimeric domain of signal transducing histidine kinase"/>
    <property type="match status" value="1"/>
</dbReference>
<dbReference type="InterPro" id="IPR003661">
    <property type="entry name" value="HisK_dim/P_dom"/>
</dbReference>
<protein>
    <recommendedName>
        <fullName evidence="2">histidine kinase</fullName>
        <ecNumber evidence="2">2.7.13.3</ecNumber>
    </recommendedName>
</protein>
<keyword evidence="5" id="KW-0547">Nucleotide-binding</keyword>
<dbReference type="InterPro" id="IPR005467">
    <property type="entry name" value="His_kinase_dom"/>
</dbReference>
<comment type="caution">
    <text evidence="12">The sequence shown here is derived from an EMBL/GenBank/DDBJ whole genome shotgun (WGS) entry which is preliminary data.</text>
</comment>
<dbReference type="Pfam" id="PF00989">
    <property type="entry name" value="PAS"/>
    <property type="match status" value="1"/>
</dbReference>
<dbReference type="Gene3D" id="1.10.287.130">
    <property type="match status" value="1"/>
</dbReference>
<dbReference type="SMART" id="SM00091">
    <property type="entry name" value="PAS"/>
    <property type="match status" value="1"/>
</dbReference>
<sequence length="619" mass="70538">MIKKFFRIIREQLKIGYTSRLLLFIFTAIIIGFFATESSVRAITSAEILQEKQVMLFGLATQLDNALVGTYDDILMEHNAVNLPRIDKIKILNEELKQVTDFVASGVPGVGVGYYSKNLDAIITYGPEDQFSHTIGQSIFEGHRGYQVMDEGIRLVQQGELVRGRILNCMHPIIRSGEVIGYIWANETLENVSSQLSSVFSRILIFTVIIFLLLSFSVLLPTWYFNRRIDQLINNIDDVMEHPRMRLPKISGPLESVVSGFNNLLDKVFYFKSHNEYIFDSLQSGIFAVSTEREVLLANPAFRAFLEIEEENLLGIKIERLFPEDFCSYITGQISAAEPQVDSNYLYRGRIYEVVVDDVLNDSGKQIGHVFIFRDRTLLRLYERRLQDQQRLAALGEIGITIAHEIKNPLTSVKGFTQLINRRLTEDEKTVKYLKLMEDELNRIDKLLNEMMVTGKASVFHPEPANIEDMLNEVMVIYSSNKPDIDFTLDCRISGASIVNIDKDKISQLIDNIIKNAVEAVQAKHFADKKEISIYVEKNEDELILKIRDTGVGISEENTNRITTPFFTTKDDGTGLGMSTCLGIVDKHRGRMEIFSEEGEFTEVKITFELNKLEMLNEA</sequence>
<organism evidence="12 13">
    <name type="scientific">Candidatus Thalassospirochaeta sargassi</name>
    <dbReference type="NCBI Taxonomy" id="3119039"/>
    <lineage>
        <taxon>Bacteria</taxon>
        <taxon>Pseudomonadati</taxon>
        <taxon>Spirochaetota</taxon>
        <taxon>Spirochaetia</taxon>
        <taxon>Spirochaetales</taxon>
        <taxon>Spirochaetaceae</taxon>
        <taxon>Candidatus Thalassospirochaeta</taxon>
    </lineage>
</organism>
<dbReference type="PANTHER" id="PTHR43065:SF10">
    <property type="entry name" value="PEROXIDE STRESS-ACTIVATED HISTIDINE KINASE MAK3"/>
    <property type="match status" value="1"/>
</dbReference>
<dbReference type="PANTHER" id="PTHR43065">
    <property type="entry name" value="SENSOR HISTIDINE KINASE"/>
    <property type="match status" value="1"/>
</dbReference>
<dbReference type="Proteomes" id="UP001221217">
    <property type="component" value="Unassembled WGS sequence"/>
</dbReference>
<evidence type="ECO:0000256" key="3">
    <source>
        <dbReference type="ARBA" id="ARBA00022553"/>
    </source>
</evidence>
<dbReference type="PRINTS" id="PR00344">
    <property type="entry name" value="BCTRLSENSOR"/>
</dbReference>
<keyword evidence="6" id="KW-0418">Kinase</keyword>
<dbReference type="SMART" id="SM00388">
    <property type="entry name" value="HisKA"/>
    <property type="match status" value="1"/>
</dbReference>
<accession>A0AAJ1IF49</accession>
<evidence type="ECO:0000259" key="10">
    <source>
        <dbReference type="PROSITE" id="PS50109"/>
    </source>
</evidence>
<dbReference type="PROSITE" id="PS50112">
    <property type="entry name" value="PAS"/>
    <property type="match status" value="1"/>
</dbReference>
<dbReference type="InterPro" id="IPR004358">
    <property type="entry name" value="Sig_transdc_His_kin-like_C"/>
</dbReference>
<dbReference type="InterPro" id="IPR036890">
    <property type="entry name" value="HATPase_C_sf"/>
</dbReference>
<dbReference type="SMART" id="SM00387">
    <property type="entry name" value="HATPase_c"/>
    <property type="match status" value="1"/>
</dbReference>
<name>A0AAJ1IF49_9SPIO</name>
<keyword evidence="9" id="KW-1133">Transmembrane helix</keyword>
<dbReference type="Pfam" id="PF00512">
    <property type="entry name" value="HisKA"/>
    <property type="match status" value="1"/>
</dbReference>
<evidence type="ECO:0000256" key="2">
    <source>
        <dbReference type="ARBA" id="ARBA00012438"/>
    </source>
</evidence>
<evidence type="ECO:0000259" key="11">
    <source>
        <dbReference type="PROSITE" id="PS50112"/>
    </source>
</evidence>
<dbReference type="PROSITE" id="PS50109">
    <property type="entry name" value="HIS_KIN"/>
    <property type="match status" value="1"/>
</dbReference>
<evidence type="ECO:0000256" key="7">
    <source>
        <dbReference type="ARBA" id="ARBA00022840"/>
    </source>
</evidence>
<evidence type="ECO:0000256" key="4">
    <source>
        <dbReference type="ARBA" id="ARBA00022679"/>
    </source>
</evidence>
<keyword evidence="3" id="KW-0597">Phosphoprotein</keyword>
<proteinExistence type="predicted"/>